<protein>
    <submittedName>
        <fullName evidence="1">Uncharacterized protein</fullName>
    </submittedName>
</protein>
<keyword evidence="2" id="KW-1185">Reference proteome</keyword>
<dbReference type="RefSeq" id="WP_247246382.1">
    <property type="nucleotide sequence ID" value="NZ_JALJRA010000032.1"/>
</dbReference>
<evidence type="ECO:0000313" key="1">
    <source>
        <dbReference type="EMBL" id="MET3588760.1"/>
    </source>
</evidence>
<name>A0ABV2HDY7_9HYPH</name>
<dbReference type="EMBL" id="JBEPLJ010000032">
    <property type="protein sequence ID" value="MET3588760.1"/>
    <property type="molecule type" value="Genomic_DNA"/>
</dbReference>
<dbReference type="Proteomes" id="UP001549031">
    <property type="component" value="Unassembled WGS sequence"/>
</dbReference>
<organism evidence="1 2">
    <name type="scientific">Pseudorhizobium tarimense</name>
    <dbReference type="NCBI Taxonomy" id="1079109"/>
    <lineage>
        <taxon>Bacteria</taxon>
        <taxon>Pseudomonadati</taxon>
        <taxon>Pseudomonadota</taxon>
        <taxon>Alphaproteobacteria</taxon>
        <taxon>Hyphomicrobiales</taxon>
        <taxon>Rhizobiaceae</taxon>
        <taxon>Rhizobium/Agrobacterium group</taxon>
        <taxon>Pseudorhizobium</taxon>
    </lineage>
</organism>
<sequence length="106" mass="10910">MAKFATATTIASQTSREAPGLVETAFVGPPKGANAAVDHYAGAVANPLLLFSAMQSAATLSGILDRIAIVPNGPEMVVYGKFLFLVAQGVIQAGRFSPQRLSSTST</sequence>
<proteinExistence type="predicted"/>
<evidence type="ECO:0000313" key="2">
    <source>
        <dbReference type="Proteomes" id="UP001549031"/>
    </source>
</evidence>
<reference evidence="1 2" key="1">
    <citation type="submission" date="2024-06" db="EMBL/GenBank/DDBJ databases">
        <title>Genomic Encyclopedia of Type Strains, Phase IV (KMG-IV): sequencing the most valuable type-strain genomes for metagenomic binning, comparative biology and taxonomic classification.</title>
        <authorList>
            <person name="Goeker M."/>
        </authorList>
    </citation>
    <scope>NUCLEOTIDE SEQUENCE [LARGE SCALE GENOMIC DNA]</scope>
    <source>
        <strain evidence="1 2">DSM 105042</strain>
    </source>
</reference>
<comment type="caution">
    <text evidence="1">The sequence shown here is derived from an EMBL/GenBank/DDBJ whole genome shotgun (WGS) entry which is preliminary data.</text>
</comment>
<accession>A0ABV2HDY7</accession>
<gene>
    <name evidence="1" type="ORF">ABID21_004899</name>
</gene>